<sequence length="164" mass="19225">MKKHIFYCKSWFRAKNKPIELWSENKARKKHITGESYTVLIGSDVKPSCFVEVMKNKGWVGVSFLDQELREYLLYNFRLLDDDRLFLSMAVHREFAENEGKGAGILNVSSGTTYIFNEDGNTIVREEQFNPYKLEESQTLVDISGNYDKFPDFGKYDILIRKER</sequence>
<name>A0A743P743_SALER</name>
<comment type="caution">
    <text evidence="1">The sequence shown here is derived from an EMBL/GenBank/DDBJ whole genome shotgun (WGS) entry which is preliminary data.</text>
</comment>
<dbReference type="AlphaFoldDB" id="A0A743P743"/>
<evidence type="ECO:0000313" key="1">
    <source>
        <dbReference type="EMBL" id="HAF2129171.1"/>
    </source>
</evidence>
<accession>A0A743P743</accession>
<dbReference type="EMBL" id="DAAUQX010000031">
    <property type="protein sequence ID" value="HAF2129171.1"/>
    <property type="molecule type" value="Genomic_DNA"/>
</dbReference>
<reference evidence="1" key="1">
    <citation type="journal article" date="2018" name="Genome Biol.">
        <title>SKESA: strategic k-mer extension for scrupulous assemblies.</title>
        <authorList>
            <person name="Souvorov A."/>
            <person name="Agarwala R."/>
            <person name="Lipman D.J."/>
        </authorList>
    </citation>
    <scope>NUCLEOTIDE SEQUENCE</scope>
    <source>
        <strain evidence="1">MA.CK_00/00001968</strain>
    </source>
</reference>
<proteinExistence type="predicted"/>
<gene>
    <name evidence="1" type="ORF">G9F27_003370</name>
</gene>
<protein>
    <submittedName>
        <fullName evidence="1">Lytic transglycosylase</fullName>
    </submittedName>
</protein>
<reference evidence="1" key="2">
    <citation type="submission" date="2020-02" db="EMBL/GenBank/DDBJ databases">
        <authorList>
            <consortium name="NCBI Pathogen Detection Project"/>
        </authorList>
    </citation>
    <scope>NUCLEOTIDE SEQUENCE</scope>
    <source>
        <strain evidence="1">MA.CK_00/00001968</strain>
    </source>
</reference>
<organism evidence="1">
    <name type="scientific">Salmonella enterica</name>
    <name type="common">Salmonella choleraesuis</name>
    <dbReference type="NCBI Taxonomy" id="28901"/>
    <lineage>
        <taxon>Bacteria</taxon>
        <taxon>Pseudomonadati</taxon>
        <taxon>Pseudomonadota</taxon>
        <taxon>Gammaproteobacteria</taxon>
        <taxon>Enterobacterales</taxon>
        <taxon>Enterobacteriaceae</taxon>
        <taxon>Salmonella</taxon>
    </lineage>
</organism>